<accession>A0A1G1Z4N7</accession>
<evidence type="ECO:0000256" key="6">
    <source>
        <dbReference type="ARBA" id="ARBA00022898"/>
    </source>
</evidence>
<dbReference type="Gene3D" id="3.90.1150.10">
    <property type="entry name" value="Aspartate Aminotransferase, domain 1"/>
    <property type="match status" value="1"/>
</dbReference>
<dbReference type="EMBL" id="MHIX01000029">
    <property type="protein sequence ID" value="OGY58986.1"/>
    <property type="molecule type" value="Genomic_DNA"/>
</dbReference>
<sequence>MKKIYLDYAASTPTHKDVLKVMEPYFSTYYGNPGSLHSFGQEALAALDGSREIIAEALGVQFGEIIFTGSATEANNLALRGVIAGLPKDFVSHYKPRIITSSIEHESILETCRVLEDLGVEVVYLPVDTSGVIKLSALRSNLNERTVLVSLMYANNHIGSIQPLQKAAEIIAEFRKSQHSLLHNLHYPFFHTDAVQALQFIDCNTTYLGVDLMSLSSQKIYGPKGAGILYRNKNIPLSPIITGGSQEKGIRAGTENIPAIVGFAKALQLILKNQEREASRIRELRDFLYKGILKIQPKAQLNGPELSGRKPSPELRLPNNLHIYFPGKKSQDLIIAFDLQGLAVSSGSACSVRTATSSYVVGALGFSEERAAQSIRITLGRPTTRQEISAVLAQMRRVVK</sequence>
<evidence type="ECO:0000256" key="8">
    <source>
        <dbReference type="ARBA" id="ARBA00023014"/>
    </source>
</evidence>
<dbReference type="Pfam" id="PF00266">
    <property type="entry name" value="Aminotran_5"/>
    <property type="match status" value="1"/>
</dbReference>
<dbReference type="InterPro" id="IPR000192">
    <property type="entry name" value="Aminotrans_V_dom"/>
</dbReference>
<feature type="domain" description="Aminotransferase class V" evidence="11">
    <location>
        <begin position="4"/>
        <end position="390"/>
    </location>
</feature>
<comment type="catalytic activity">
    <reaction evidence="9">
        <text>(sulfur carrier)-H + L-cysteine = (sulfur carrier)-SH + L-alanine</text>
        <dbReference type="Rhea" id="RHEA:43892"/>
        <dbReference type="Rhea" id="RHEA-COMP:14737"/>
        <dbReference type="Rhea" id="RHEA-COMP:14739"/>
        <dbReference type="ChEBI" id="CHEBI:29917"/>
        <dbReference type="ChEBI" id="CHEBI:35235"/>
        <dbReference type="ChEBI" id="CHEBI:57972"/>
        <dbReference type="ChEBI" id="CHEBI:64428"/>
        <dbReference type="EC" id="2.8.1.7"/>
    </reaction>
</comment>
<dbReference type="InterPro" id="IPR020578">
    <property type="entry name" value="Aminotrans_V_PyrdxlP_BS"/>
</dbReference>
<evidence type="ECO:0000256" key="9">
    <source>
        <dbReference type="ARBA" id="ARBA00050776"/>
    </source>
</evidence>
<evidence type="ECO:0000256" key="7">
    <source>
        <dbReference type="ARBA" id="ARBA00023004"/>
    </source>
</evidence>
<comment type="similarity">
    <text evidence="2">Belongs to the class-V pyridoxal-phosphate-dependent aminotransferase family. NifS/IscS subfamily.</text>
</comment>
<evidence type="ECO:0000259" key="11">
    <source>
        <dbReference type="Pfam" id="PF00266"/>
    </source>
</evidence>
<dbReference type="AlphaFoldDB" id="A0A1G1Z4N7"/>
<comment type="cofactor">
    <cofactor evidence="1 10">
        <name>pyridoxal 5'-phosphate</name>
        <dbReference type="ChEBI" id="CHEBI:597326"/>
    </cofactor>
</comment>
<dbReference type="InterPro" id="IPR015424">
    <property type="entry name" value="PyrdxlP-dep_Trfase"/>
</dbReference>
<dbReference type="GO" id="GO:0046872">
    <property type="term" value="F:metal ion binding"/>
    <property type="evidence" value="ECO:0007669"/>
    <property type="project" value="UniProtKB-KW"/>
</dbReference>
<dbReference type="PANTHER" id="PTHR11601:SF34">
    <property type="entry name" value="CYSTEINE DESULFURASE"/>
    <property type="match status" value="1"/>
</dbReference>
<evidence type="ECO:0000256" key="2">
    <source>
        <dbReference type="ARBA" id="ARBA00006490"/>
    </source>
</evidence>
<evidence type="ECO:0000256" key="3">
    <source>
        <dbReference type="ARBA" id="ARBA00012239"/>
    </source>
</evidence>
<dbReference type="PIRSF" id="PIRSF005572">
    <property type="entry name" value="NifS"/>
    <property type="match status" value="1"/>
</dbReference>
<dbReference type="PROSITE" id="PS00595">
    <property type="entry name" value="AA_TRANSFER_CLASS_5"/>
    <property type="match status" value="1"/>
</dbReference>
<proteinExistence type="inferred from homology"/>
<dbReference type="GO" id="GO:0051536">
    <property type="term" value="F:iron-sulfur cluster binding"/>
    <property type="evidence" value="ECO:0007669"/>
    <property type="project" value="UniProtKB-KW"/>
</dbReference>
<dbReference type="STRING" id="1797689.A3F24_02910"/>
<dbReference type="GO" id="GO:0031071">
    <property type="term" value="F:cysteine desulfurase activity"/>
    <property type="evidence" value="ECO:0007669"/>
    <property type="project" value="UniProtKB-EC"/>
</dbReference>
<protein>
    <recommendedName>
        <fullName evidence="3">cysteine desulfurase</fullName>
        <ecNumber evidence="3">2.8.1.7</ecNumber>
    </recommendedName>
</protein>
<organism evidence="12 13">
    <name type="scientific">Candidatus Colwellbacteria bacterium RIFCSPHIGHO2_12_FULL_44_17</name>
    <dbReference type="NCBI Taxonomy" id="1797689"/>
    <lineage>
        <taxon>Bacteria</taxon>
        <taxon>Candidatus Colwelliibacteriota</taxon>
    </lineage>
</organism>
<dbReference type="EC" id="2.8.1.7" evidence="3"/>
<reference evidence="12 13" key="1">
    <citation type="journal article" date="2016" name="Nat. Commun.">
        <title>Thousands of microbial genomes shed light on interconnected biogeochemical processes in an aquifer system.</title>
        <authorList>
            <person name="Anantharaman K."/>
            <person name="Brown C.T."/>
            <person name="Hug L.A."/>
            <person name="Sharon I."/>
            <person name="Castelle C.J."/>
            <person name="Probst A.J."/>
            <person name="Thomas B.C."/>
            <person name="Singh A."/>
            <person name="Wilkins M.J."/>
            <person name="Karaoz U."/>
            <person name="Brodie E.L."/>
            <person name="Williams K.H."/>
            <person name="Hubbard S.S."/>
            <person name="Banfield J.F."/>
        </authorList>
    </citation>
    <scope>NUCLEOTIDE SEQUENCE [LARGE SCALE GENOMIC DNA]</scope>
</reference>
<evidence type="ECO:0000256" key="10">
    <source>
        <dbReference type="RuleBase" id="RU004504"/>
    </source>
</evidence>
<dbReference type="Gene3D" id="1.10.260.50">
    <property type="match status" value="1"/>
</dbReference>
<evidence type="ECO:0000256" key="5">
    <source>
        <dbReference type="ARBA" id="ARBA00022723"/>
    </source>
</evidence>
<keyword evidence="6" id="KW-0663">Pyridoxal phosphate</keyword>
<keyword evidence="8" id="KW-0411">Iron-sulfur</keyword>
<name>A0A1G1Z4N7_9BACT</name>
<dbReference type="InterPro" id="IPR015421">
    <property type="entry name" value="PyrdxlP-dep_Trfase_major"/>
</dbReference>
<evidence type="ECO:0000313" key="13">
    <source>
        <dbReference type="Proteomes" id="UP000178515"/>
    </source>
</evidence>
<keyword evidence="7" id="KW-0408">Iron</keyword>
<dbReference type="SUPFAM" id="SSF53383">
    <property type="entry name" value="PLP-dependent transferases"/>
    <property type="match status" value="1"/>
</dbReference>
<evidence type="ECO:0000256" key="4">
    <source>
        <dbReference type="ARBA" id="ARBA00022679"/>
    </source>
</evidence>
<comment type="caution">
    <text evidence="12">The sequence shown here is derived from an EMBL/GenBank/DDBJ whole genome shotgun (WGS) entry which is preliminary data.</text>
</comment>
<dbReference type="Gene3D" id="3.40.640.10">
    <property type="entry name" value="Type I PLP-dependent aspartate aminotransferase-like (Major domain)"/>
    <property type="match status" value="1"/>
</dbReference>
<dbReference type="InterPro" id="IPR015422">
    <property type="entry name" value="PyrdxlP-dep_Trfase_small"/>
</dbReference>
<dbReference type="Proteomes" id="UP000178515">
    <property type="component" value="Unassembled WGS sequence"/>
</dbReference>
<dbReference type="InterPro" id="IPR016454">
    <property type="entry name" value="Cysteine_dSase"/>
</dbReference>
<keyword evidence="5" id="KW-0479">Metal-binding</keyword>
<keyword evidence="4" id="KW-0808">Transferase</keyword>
<evidence type="ECO:0000256" key="1">
    <source>
        <dbReference type="ARBA" id="ARBA00001933"/>
    </source>
</evidence>
<evidence type="ECO:0000313" key="12">
    <source>
        <dbReference type="EMBL" id="OGY58986.1"/>
    </source>
</evidence>
<dbReference type="PANTHER" id="PTHR11601">
    <property type="entry name" value="CYSTEINE DESULFURYLASE FAMILY MEMBER"/>
    <property type="match status" value="1"/>
</dbReference>
<gene>
    <name evidence="12" type="ORF">A3F24_02910</name>
</gene>